<evidence type="ECO:0000256" key="4">
    <source>
        <dbReference type="ARBA" id="ARBA00022475"/>
    </source>
</evidence>
<feature type="transmembrane region" description="Helical" evidence="11">
    <location>
        <begin position="307"/>
        <end position="326"/>
    </location>
</feature>
<feature type="transmembrane region" description="Helical" evidence="11">
    <location>
        <begin position="425"/>
        <end position="443"/>
    </location>
</feature>
<keyword evidence="5 11" id="KW-0812">Transmembrane</keyword>
<evidence type="ECO:0000256" key="9">
    <source>
        <dbReference type="ARBA" id="ARBA00023136"/>
    </source>
</evidence>
<accession>A0AAJ7FIL3</accession>
<feature type="transmembrane region" description="Helical" evidence="11">
    <location>
        <begin position="383"/>
        <end position="405"/>
    </location>
</feature>
<keyword evidence="12" id="KW-1185">Reference proteome</keyword>
<evidence type="ECO:0000256" key="10">
    <source>
        <dbReference type="ARBA" id="ARBA00023303"/>
    </source>
</evidence>
<dbReference type="RefSeq" id="XP_015593568.1">
    <property type="nucleotide sequence ID" value="XM_015738082.1"/>
</dbReference>
<feature type="transmembrane region" description="Helical" evidence="11">
    <location>
        <begin position="689"/>
        <end position="710"/>
    </location>
</feature>
<evidence type="ECO:0000256" key="3">
    <source>
        <dbReference type="ARBA" id="ARBA00022448"/>
    </source>
</evidence>
<dbReference type="RefSeq" id="XP_015593569.1">
    <property type="nucleotide sequence ID" value="XM_015738083.1"/>
</dbReference>
<evidence type="ECO:0000256" key="2">
    <source>
        <dbReference type="ARBA" id="ARBA00006513"/>
    </source>
</evidence>
<evidence type="ECO:0000313" key="12">
    <source>
        <dbReference type="Proteomes" id="UP000694920"/>
    </source>
</evidence>
<keyword evidence="10" id="KW-0407">Ion channel</keyword>
<dbReference type="PANTHER" id="PTHR21522">
    <property type="entry name" value="PROTON CHANNEL OTOP"/>
    <property type="match status" value="1"/>
</dbReference>
<organism evidence="12 13">
    <name type="scientific">Cephus cinctus</name>
    <name type="common">Wheat stem sawfly</name>
    <dbReference type="NCBI Taxonomy" id="211228"/>
    <lineage>
        <taxon>Eukaryota</taxon>
        <taxon>Metazoa</taxon>
        <taxon>Ecdysozoa</taxon>
        <taxon>Arthropoda</taxon>
        <taxon>Hexapoda</taxon>
        <taxon>Insecta</taxon>
        <taxon>Pterygota</taxon>
        <taxon>Neoptera</taxon>
        <taxon>Endopterygota</taxon>
        <taxon>Hymenoptera</taxon>
        <taxon>Cephoidea</taxon>
        <taxon>Cephidae</taxon>
        <taxon>Cephus</taxon>
    </lineage>
</organism>
<dbReference type="GeneID" id="107266975"/>
<dbReference type="KEGG" id="ccin:107266975"/>
<comment type="subcellular location">
    <subcellularLocation>
        <location evidence="1">Cell membrane</location>
        <topology evidence="1">Multi-pass membrane protein</topology>
    </subcellularLocation>
</comment>
<keyword evidence="9 11" id="KW-0472">Membrane</keyword>
<feature type="transmembrane region" description="Helical" evidence="11">
    <location>
        <begin position="553"/>
        <end position="573"/>
    </location>
</feature>
<evidence type="ECO:0000256" key="5">
    <source>
        <dbReference type="ARBA" id="ARBA00022692"/>
    </source>
</evidence>
<dbReference type="GO" id="GO:0015252">
    <property type="term" value="F:proton channel activity"/>
    <property type="evidence" value="ECO:0007669"/>
    <property type="project" value="InterPro"/>
</dbReference>
<dbReference type="RefSeq" id="XP_015593567.1">
    <property type="nucleotide sequence ID" value="XM_015738081.1"/>
</dbReference>
<feature type="transmembrane region" description="Helical" evidence="11">
    <location>
        <begin position="273"/>
        <end position="295"/>
    </location>
</feature>
<keyword evidence="7 11" id="KW-1133">Transmembrane helix</keyword>
<feature type="transmembrane region" description="Helical" evidence="11">
    <location>
        <begin position="716"/>
        <end position="736"/>
    </location>
</feature>
<dbReference type="Proteomes" id="UP000694920">
    <property type="component" value="Unplaced"/>
</dbReference>
<dbReference type="PANTHER" id="PTHR21522:SF58">
    <property type="entry name" value="AGAP000074-PA"/>
    <property type="match status" value="1"/>
</dbReference>
<evidence type="ECO:0000256" key="7">
    <source>
        <dbReference type="ARBA" id="ARBA00022989"/>
    </source>
</evidence>
<keyword evidence="6" id="KW-0375">Hydrogen ion transport</keyword>
<proteinExistence type="inferred from homology"/>
<sequence>MKNSISPQSEAVPYYGVVNHRFRVSLSEDVPADLNPASGEPKLVKMEFKPHKETLGAQSEYRKDTEWKFGDSGTDKVQGVDNPGYSLEEYDVFDENVVRHRHAVNGEDKEFKVQRPRSLNEIPTSSRVYKRPFSLQLDDASNKGVAYEVSSVNTEGNNNGNMVLQLVLPQAVLRGISRESQESIPNLTSLQNVSDVPSNEYYTYAPSVISYANGTKTPRSVEAHVVNKSNGLNNGINKGFNSSASIHSEAASSHGQIPPPTSGEKKKNMFRSFISIIISCIYAVFLVTLGMVIYVADILTVNSSLAATFNLYLVLVGFVYLGYLFFDIRSYANKAKKHFKATTNYDKEDEISSVNLNVNIVSVLNHGFCFAVGRHSGSFYLKVGAAVFCFGHLIHSGLLLVYEIFFLTSEELHECFSLVALIFDVVYPIYSFFQLFFIFKYANVIINHCKEISRILVMHMIGSSICFWVWAIVRESTDSLSRHANAADQTPEDDTAEVAALISSDGSASVALPLTSYQERGARDLLEFLNGSFINTECQHIELNVIYERFSPYLYPFTIEYSILIVGILYIIWNNIGDCKRGGGSSAEGVPCPPLAGPEAGSNIILHADCTHTNRGLFGGILVLVASIVSIILFFIAVAEPEYAAIGIWANQVTEAVLLTVMTLSAILAYRKIIRLDVNHHPISLLDDILLFIAIPAFFLYAIFSIVPAAQKRDGLKIFLIILGLTQVLIQTPLIIDGLRRCSNAKKYRIEKPGRELITFLVICNVALWIIETFEIKSTDMQDDRYEFYGKVLWTILKHMTVPLTMFYRFHSSVCLVDIWKSAYEPVELNH</sequence>
<keyword evidence="3" id="KW-0813">Transport</keyword>
<feature type="transmembrane region" description="Helical" evidence="11">
    <location>
        <begin position="455"/>
        <end position="473"/>
    </location>
</feature>
<evidence type="ECO:0000256" key="8">
    <source>
        <dbReference type="ARBA" id="ARBA00023065"/>
    </source>
</evidence>
<feature type="transmembrane region" description="Helical" evidence="11">
    <location>
        <begin position="757"/>
        <end position="776"/>
    </location>
</feature>
<evidence type="ECO:0000256" key="11">
    <source>
        <dbReference type="SAM" id="Phobius"/>
    </source>
</evidence>
<evidence type="ECO:0000313" key="15">
    <source>
        <dbReference type="RefSeq" id="XP_015593569.1"/>
    </source>
</evidence>
<gene>
    <name evidence="13 14 15" type="primary">LOC107266975</name>
</gene>
<evidence type="ECO:0000256" key="6">
    <source>
        <dbReference type="ARBA" id="ARBA00022781"/>
    </source>
</evidence>
<dbReference type="Pfam" id="PF03189">
    <property type="entry name" value="Otopetrin"/>
    <property type="match status" value="1"/>
</dbReference>
<feature type="transmembrane region" description="Helical" evidence="11">
    <location>
        <begin position="617"/>
        <end position="637"/>
    </location>
</feature>
<dbReference type="InterPro" id="IPR004878">
    <property type="entry name" value="Otopetrin"/>
</dbReference>
<dbReference type="AlphaFoldDB" id="A0AAJ7FIL3"/>
<keyword evidence="8" id="KW-0406">Ion transport</keyword>
<evidence type="ECO:0000256" key="1">
    <source>
        <dbReference type="ARBA" id="ARBA00004651"/>
    </source>
</evidence>
<evidence type="ECO:0000313" key="13">
    <source>
        <dbReference type="RefSeq" id="XP_015593567.1"/>
    </source>
</evidence>
<dbReference type="GO" id="GO:0005886">
    <property type="term" value="C:plasma membrane"/>
    <property type="evidence" value="ECO:0007669"/>
    <property type="project" value="UniProtKB-SubCell"/>
</dbReference>
<name>A0AAJ7FIL3_CEPCN</name>
<keyword evidence="4" id="KW-1003">Cell membrane</keyword>
<evidence type="ECO:0000313" key="14">
    <source>
        <dbReference type="RefSeq" id="XP_015593568.1"/>
    </source>
</evidence>
<feature type="transmembrane region" description="Helical" evidence="11">
    <location>
        <begin position="643"/>
        <end position="668"/>
    </location>
</feature>
<protein>
    <submittedName>
        <fullName evidence="13 14">Uncharacterized protein LOC107266975 isoform X1</fullName>
    </submittedName>
</protein>
<reference evidence="13 14" key="1">
    <citation type="submission" date="2025-04" db="UniProtKB">
        <authorList>
            <consortium name="RefSeq"/>
        </authorList>
    </citation>
    <scope>IDENTIFICATION</scope>
</reference>
<comment type="similarity">
    <text evidence="2">Belongs to the otopetrin family.</text>
</comment>